<dbReference type="Gene3D" id="1.10.10.10">
    <property type="entry name" value="Winged helix-like DNA-binding domain superfamily/Winged helix DNA-binding domain"/>
    <property type="match status" value="1"/>
</dbReference>
<keyword evidence="3" id="KW-0032">Aminotransferase</keyword>
<dbReference type="SMART" id="SM00345">
    <property type="entry name" value="HTH_GNTR"/>
    <property type="match status" value="1"/>
</dbReference>
<dbReference type="PROSITE" id="PS50949">
    <property type="entry name" value="HTH_GNTR"/>
    <property type="match status" value="1"/>
</dbReference>
<dbReference type="Proteomes" id="UP000838686">
    <property type="component" value="Unassembled WGS sequence"/>
</dbReference>
<dbReference type="EMBL" id="CAKMMF010000025">
    <property type="protein sequence ID" value="CAH1215790.1"/>
    <property type="molecule type" value="Genomic_DNA"/>
</dbReference>
<dbReference type="CDD" id="cd00609">
    <property type="entry name" value="AAT_like"/>
    <property type="match status" value="1"/>
</dbReference>
<name>A0ABM9CKZ1_9BACL</name>
<keyword evidence="10" id="KW-1185">Reference proteome</keyword>
<dbReference type="InterPro" id="IPR015421">
    <property type="entry name" value="PyrdxlP-dep_Trfase_major"/>
</dbReference>
<dbReference type="RefSeq" id="WP_236344369.1">
    <property type="nucleotide sequence ID" value="NZ_CAKMMF010000025.1"/>
</dbReference>
<evidence type="ECO:0000256" key="3">
    <source>
        <dbReference type="ARBA" id="ARBA00022576"/>
    </source>
</evidence>
<dbReference type="InterPro" id="IPR015424">
    <property type="entry name" value="PyrdxlP-dep_Trfase"/>
</dbReference>
<evidence type="ECO:0000313" key="9">
    <source>
        <dbReference type="EMBL" id="CAH1215790.1"/>
    </source>
</evidence>
<keyword evidence="6" id="KW-0238">DNA-binding</keyword>
<dbReference type="PANTHER" id="PTHR46577">
    <property type="entry name" value="HTH-TYPE TRANSCRIPTIONAL REGULATORY PROTEIN GABR"/>
    <property type="match status" value="1"/>
</dbReference>
<evidence type="ECO:0000256" key="7">
    <source>
        <dbReference type="ARBA" id="ARBA00023163"/>
    </source>
</evidence>
<dbReference type="InterPro" id="IPR004839">
    <property type="entry name" value="Aminotransferase_I/II_large"/>
</dbReference>
<dbReference type="CDD" id="cd07377">
    <property type="entry name" value="WHTH_GntR"/>
    <property type="match status" value="1"/>
</dbReference>
<keyword evidence="7" id="KW-0804">Transcription</keyword>
<keyword evidence="3" id="KW-0808">Transferase</keyword>
<reference evidence="9" key="1">
    <citation type="submission" date="2022-01" db="EMBL/GenBank/DDBJ databases">
        <authorList>
            <person name="Criscuolo A."/>
        </authorList>
    </citation>
    <scope>NUCLEOTIDE SEQUENCE</scope>
    <source>
        <strain evidence="9">CIP111893</strain>
    </source>
</reference>
<sequence>MLSLMPPLKKQSRTPIYLQLYTFIKEEILSGRLQAGCCLPPIRELAHTLSISKNTVSTAYQQLIAESYVTSKDRSGFYITMHSDAFPDSMAAMIAVPEKIWRRPDPDEHIRCNFYSGPIDTSAFPIDIWKKCLLDALYSPVKNSLGYSTSQGDYELREELAEYLFQSRGISCSPDQIFLSSGTQHSLSLLCQYLQWLGQSVAMENPGYRGARVAFQNQGCPLDDIPLDEDGIGIDYLYASSAGMVYVTPSHQFPMGMVMPVHRRQQLLQWAHERKGWIIEDDYDSEFRYLGEPIPAMKAMDSYDRVIYLGTLSKIFLPSARLSYIVVPRSLVATFQQKNQFYNQSVSLLVQHAVHLFMRDGHFTRHVRRMRKIYQSKYEVLTLAIGRFMNDNVTVLGHNAGLHLLLKLNAGFDGTALFRAAREAGIMVEPVTNHWSGPEDAYANTFILGFGALSAEELEDGIQQLAEIWFGSK</sequence>
<protein>
    <submittedName>
        <fullName evidence="9">HTH-type transcriptional regulatory protein GabR</fullName>
    </submittedName>
</protein>
<comment type="cofactor">
    <cofactor evidence="1">
        <name>pyridoxal 5'-phosphate</name>
        <dbReference type="ChEBI" id="CHEBI:597326"/>
    </cofactor>
</comment>
<keyword evidence="5" id="KW-0805">Transcription regulation</keyword>
<dbReference type="SUPFAM" id="SSF46785">
    <property type="entry name" value="Winged helix' DNA-binding domain"/>
    <property type="match status" value="1"/>
</dbReference>
<evidence type="ECO:0000256" key="4">
    <source>
        <dbReference type="ARBA" id="ARBA00022898"/>
    </source>
</evidence>
<dbReference type="Pfam" id="PF00155">
    <property type="entry name" value="Aminotran_1_2"/>
    <property type="match status" value="1"/>
</dbReference>
<dbReference type="InterPro" id="IPR036388">
    <property type="entry name" value="WH-like_DNA-bd_sf"/>
</dbReference>
<evidence type="ECO:0000256" key="2">
    <source>
        <dbReference type="ARBA" id="ARBA00005384"/>
    </source>
</evidence>
<keyword evidence="4" id="KW-0663">Pyridoxal phosphate</keyword>
<evidence type="ECO:0000256" key="6">
    <source>
        <dbReference type="ARBA" id="ARBA00023125"/>
    </source>
</evidence>
<evidence type="ECO:0000313" key="10">
    <source>
        <dbReference type="Proteomes" id="UP000838686"/>
    </source>
</evidence>
<accession>A0ABM9CKZ1</accession>
<gene>
    <name evidence="9" type="primary">gabR_4</name>
    <name evidence="9" type="ORF">PAECIP111893_04029</name>
</gene>
<organism evidence="9 10">
    <name type="scientific">Paenibacillus plantiphilus</name>
    <dbReference type="NCBI Taxonomy" id="2905650"/>
    <lineage>
        <taxon>Bacteria</taxon>
        <taxon>Bacillati</taxon>
        <taxon>Bacillota</taxon>
        <taxon>Bacilli</taxon>
        <taxon>Bacillales</taxon>
        <taxon>Paenibacillaceae</taxon>
        <taxon>Paenibacillus</taxon>
    </lineage>
</organism>
<dbReference type="InterPro" id="IPR000524">
    <property type="entry name" value="Tscrpt_reg_HTH_GntR"/>
</dbReference>
<dbReference type="Gene3D" id="3.40.640.10">
    <property type="entry name" value="Type I PLP-dependent aspartate aminotransferase-like (Major domain)"/>
    <property type="match status" value="1"/>
</dbReference>
<comment type="similarity">
    <text evidence="2">In the C-terminal section; belongs to the class-I pyridoxal-phosphate-dependent aminotransferase family.</text>
</comment>
<dbReference type="Pfam" id="PF00392">
    <property type="entry name" value="GntR"/>
    <property type="match status" value="1"/>
</dbReference>
<dbReference type="InterPro" id="IPR051446">
    <property type="entry name" value="HTH_trans_reg/aminotransferase"/>
</dbReference>
<evidence type="ECO:0000259" key="8">
    <source>
        <dbReference type="PROSITE" id="PS50949"/>
    </source>
</evidence>
<evidence type="ECO:0000256" key="1">
    <source>
        <dbReference type="ARBA" id="ARBA00001933"/>
    </source>
</evidence>
<dbReference type="InterPro" id="IPR036390">
    <property type="entry name" value="WH_DNA-bd_sf"/>
</dbReference>
<proteinExistence type="inferred from homology"/>
<dbReference type="SUPFAM" id="SSF53383">
    <property type="entry name" value="PLP-dependent transferases"/>
    <property type="match status" value="1"/>
</dbReference>
<comment type="caution">
    <text evidence="9">The sequence shown here is derived from an EMBL/GenBank/DDBJ whole genome shotgun (WGS) entry which is preliminary data.</text>
</comment>
<feature type="domain" description="HTH gntR-type" evidence="8">
    <location>
        <begin position="14"/>
        <end position="82"/>
    </location>
</feature>
<dbReference type="PANTHER" id="PTHR46577:SF1">
    <property type="entry name" value="HTH-TYPE TRANSCRIPTIONAL REGULATORY PROTEIN GABR"/>
    <property type="match status" value="1"/>
</dbReference>
<evidence type="ECO:0000256" key="5">
    <source>
        <dbReference type="ARBA" id="ARBA00023015"/>
    </source>
</evidence>